<name>A0A1X6Z4X8_9RHOB</name>
<reference evidence="4 5" key="1">
    <citation type="submission" date="2017-03" db="EMBL/GenBank/DDBJ databases">
        <authorList>
            <person name="Afonso C.L."/>
            <person name="Miller P.J."/>
            <person name="Scott M.A."/>
            <person name="Spackman E."/>
            <person name="Goraichik I."/>
            <person name="Dimitrov K.M."/>
            <person name="Suarez D.L."/>
            <person name="Swayne D.E."/>
        </authorList>
    </citation>
    <scope>NUCLEOTIDE SEQUENCE [LARGE SCALE GENOMIC DNA]</scope>
    <source>
        <strain evidence="4 5">CECT 7751</strain>
    </source>
</reference>
<proteinExistence type="predicted"/>
<accession>A0A1X6Z4X8</accession>
<evidence type="ECO:0000256" key="1">
    <source>
        <dbReference type="ARBA" id="ARBA00022729"/>
    </source>
</evidence>
<dbReference type="RefSeq" id="WP_085887699.1">
    <property type="nucleotide sequence ID" value="NZ_FWFN01000003.1"/>
</dbReference>
<dbReference type="Proteomes" id="UP000193963">
    <property type="component" value="Unassembled WGS sequence"/>
</dbReference>
<protein>
    <submittedName>
        <fullName evidence="4">Cystine-binding periplasmic protein</fullName>
    </submittedName>
</protein>
<feature type="chain" id="PRO_5010886758" evidence="2">
    <location>
        <begin position="23"/>
        <end position="291"/>
    </location>
</feature>
<keyword evidence="5" id="KW-1185">Reference proteome</keyword>
<evidence type="ECO:0000313" key="5">
    <source>
        <dbReference type="Proteomes" id="UP000193963"/>
    </source>
</evidence>
<dbReference type="PANTHER" id="PTHR35936:SF17">
    <property type="entry name" value="ARGININE-BINDING EXTRACELLULAR PROTEIN ARTP"/>
    <property type="match status" value="1"/>
</dbReference>
<evidence type="ECO:0000313" key="4">
    <source>
        <dbReference type="EMBL" id="SLN40217.1"/>
    </source>
</evidence>
<sequence length="291" mass="31059">MTFKLASLGLAAALLTSTAALAEGEPPAEVAPIKADGYQAGIDGTFAPHAFPSLDGGIQGFNVDLAAAMAEKLGVDIEIVPGQYTGLFPALHSGTFDYIAAPTTVTEERSKTMLFTEGFMATNFGFATLTGSDIDSVEDLQGKTVTANKGSLYETWLTERAEEMDLTVLTFGTQADAFEAVTSGRADASMAGMTVTAWAGQQNPRLEFAFQIDTGLSWSLPFRRDDYATRNLFDSVLECLKTDGTMAALSEKWFGLTPEEGELIVTPDAGYGTPGFEGYQPDEHEVTCTFE</sequence>
<dbReference type="PANTHER" id="PTHR35936">
    <property type="entry name" value="MEMBRANE-BOUND LYTIC MUREIN TRANSGLYCOSYLASE F"/>
    <property type="match status" value="1"/>
</dbReference>
<keyword evidence="1 2" id="KW-0732">Signal</keyword>
<dbReference type="Pfam" id="PF00497">
    <property type="entry name" value="SBP_bac_3"/>
    <property type="match status" value="1"/>
</dbReference>
<evidence type="ECO:0000259" key="3">
    <source>
        <dbReference type="SMART" id="SM00062"/>
    </source>
</evidence>
<dbReference type="Gene3D" id="3.40.190.10">
    <property type="entry name" value="Periplasmic binding protein-like II"/>
    <property type="match status" value="2"/>
</dbReference>
<feature type="signal peptide" evidence="2">
    <location>
        <begin position="1"/>
        <end position="22"/>
    </location>
</feature>
<dbReference type="EMBL" id="FWFN01000003">
    <property type="protein sequence ID" value="SLN40217.1"/>
    <property type="molecule type" value="Genomic_DNA"/>
</dbReference>
<gene>
    <name evidence="4" type="primary">fliY_2</name>
    <name evidence="4" type="ORF">PSM7751_01843</name>
</gene>
<dbReference type="InterPro" id="IPR001638">
    <property type="entry name" value="Solute-binding_3/MltF_N"/>
</dbReference>
<dbReference type="AlphaFoldDB" id="A0A1X6Z4X8"/>
<dbReference type="SMART" id="SM00062">
    <property type="entry name" value="PBPb"/>
    <property type="match status" value="1"/>
</dbReference>
<organism evidence="4 5">
    <name type="scientific">Pseudooceanicola marinus</name>
    <dbReference type="NCBI Taxonomy" id="396013"/>
    <lineage>
        <taxon>Bacteria</taxon>
        <taxon>Pseudomonadati</taxon>
        <taxon>Pseudomonadota</taxon>
        <taxon>Alphaproteobacteria</taxon>
        <taxon>Rhodobacterales</taxon>
        <taxon>Paracoccaceae</taxon>
        <taxon>Pseudooceanicola</taxon>
    </lineage>
</organism>
<dbReference type="SUPFAM" id="SSF53850">
    <property type="entry name" value="Periplasmic binding protein-like II"/>
    <property type="match status" value="1"/>
</dbReference>
<dbReference type="OrthoDB" id="9814231at2"/>
<evidence type="ECO:0000256" key="2">
    <source>
        <dbReference type="SAM" id="SignalP"/>
    </source>
</evidence>
<feature type="domain" description="Solute-binding protein family 3/N-terminal" evidence="3">
    <location>
        <begin position="37"/>
        <end position="257"/>
    </location>
</feature>